<dbReference type="EMBL" id="ADAS02000055">
    <property type="protein sequence ID" value="OAV93087.1"/>
    <property type="molecule type" value="Genomic_DNA"/>
</dbReference>
<feature type="compositionally biased region" description="Low complexity" evidence="3">
    <location>
        <begin position="370"/>
        <end position="379"/>
    </location>
</feature>
<feature type="compositionally biased region" description="Basic residues" evidence="3">
    <location>
        <begin position="684"/>
        <end position="707"/>
    </location>
</feature>
<feature type="compositionally biased region" description="Low complexity" evidence="3">
    <location>
        <begin position="307"/>
        <end position="328"/>
    </location>
</feature>
<feature type="compositionally biased region" description="Low complexity" evidence="3">
    <location>
        <begin position="628"/>
        <end position="638"/>
    </location>
</feature>
<dbReference type="OrthoDB" id="2505876at2759"/>
<feature type="compositionally biased region" description="Pro residues" evidence="3">
    <location>
        <begin position="65"/>
        <end position="85"/>
    </location>
</feature>
<evidence type="ECO:0000256" key="3">
    <source>
        <dbReference type="SAM" id="MobiDB-lite"/>
    </source>
</evidence>
<feature type="compositionally biased region" description="Pro residues" evidence="3">
    <location>
        <begin position="593"/>
        <end position="602"/>
    </location>
</feature>
<feature type="compositionally biased region" description="Acidic residues" evidence="3">
    <location>
        <begin position="297"/>
        <end position="306"/>
    </location>
</feature>
<evidence type="ECO:0000256" key="2">
    <source>
        <dbReference type="PROSITE-ProRule" id="PRU00089"/>
    </source>
</evidence>
<feature type="region of interest" description="Disordered" evidence="3">
    <location>
        <begin position="269"/>
        <end position="328"/>
    </location>
</feature>
<dbReference type="AlphaFoldDB" id="A0A180GJX8"/>
<reference evidence="6" key="4">
    <citation type="submission" date="2025-05" db="UniProtKB">
        <authorList>
            <consortium name="EnsemblFungi"/>
        </authorList>
    </citation>
    <scope>IDENTIFICATION</scope>
    <source>
        <strain evidence="6">isolate 1-1 / race 1 (BBBD)</strain>
    </source>
</reference>
<feature type="compositionally biased region" description="Pro residues" evidence="3">
    <location>
        <begin position="668"/>
        <end position="681"/>
    </location>
</feature>
<dbReference type="PANTHER" id="PTHR11829:SF343">
    <property type="entry name" value="FORK-HEAD DOMAIN-CONTAINING PROTEIN"/>
    <property type="match status" value="1"/>
</dbReference>
<keyword evidence="1 2" id="KW-0238">DNA-binding</keyword>
<reference evidence="5" key="2">
    <citation type="submission" date="2016-05" db="EMBL/GenBank/DDBJ databases">
        <title>Comparative analysis highlights variable genome content of wheat rusts and divergence of the mating loci.</title>
        <authorList>
            <person name="Cuomo C.A."/>
            <person name="Bakkeren G."/>
            <person name="Szabo L."/>
            <person name="Khalil H."/>
            <person name="Joly D."/>
            <person name="Goldberg J."/>
            <person name="Young S."/>
            <person name="Zeng Q."/>
            <person name="Fellers J."/>
        </authorList>
    </citation>
    <scope>NUCLEOTIDE SEQUENCE [LARGE SCALE GENOMIC DNA]</scope>
    <source>
        <strain evidence="5">1-1 BBBD Race 1</strain>
    </source>
</reference>
<evidence type="ECO:0000313" key="6">
    <source>
        <dbReference type="EnsemblFungi" id="PTTG_08019-t43_1-p1"/>
    </source>
</evidence>
<dbReference type="STRING" id="630390.A0A180GJX8"/>
<reference evidence="5" key="1">
    <citation type="submission" date="2009-11" db="EMBL/GenBank/DDBJ databases">
        <authorList>
            <consortium name="The Broad Institute Genome Sequencing Platform"/>
            <person name="Ward D."/>
            <person name="Feldgarden M."/>
            <person name="Earl A."/>
            <person name="Young S.K."/>
            <person name="Zeng Q."/>
            <person name="Koehrsen M."/>
            <person name="Alvarado L."/>
            <person name="Berlin A."/>
            <person name="Bochicchio J."/>
            <person name="Borenstein D."/>
            <person name="Chapman S.B."/>
            <person name="Chen Z."/>
            <person name="Engels R."/>
            <person name="Freedman E."/>
            <person name="Gellesch M."/>
            <person name="Goldberg J."/>
            <person name="Griggs A."/>
            <person name="Gujja S."/>
            <person name="Heilman E."/>
            <person name="Heiman D."/>
            <person name="Hepburn T."/>
            <person name="Howarth C."/>
            <person name="Jen D."/>
            <person name="Larson L."/>
            <person name="Lewis B."/>
            <person name="Mehta T."/>
            <person name="Park D."/>
            <person name="Pearson M."/>
            <person name="Roberts A."/>
            <person name="Saif S."/>
            <person name="Shea T."/>
            <person name="Shenoy N."/>
            <person name="Sisk P."/>
            <person name="Stolte C."/>
            <person name="Sykes S."/>
            <person name="Thomson T."/>
            <person name="Walk T."/>
            <person name="White J."/>
            <person name="Yandava C."/>
            <person name="Izard J."/>
            <person name="Baranova O.V."/>
            <person name="Blanton J.M."/>
            <person name="Tanner A.C."/>
            <person name="Dewhirst F.E."/>
            <person name="Haas B."/>
            <person name="Nusbaum C."/>
            <person name="Birren B."/>
        </authorList>
    </citation>
    <scope>NUCLEOTIDE SEQUENCE [LARGE SCALE GENOMIC DNA]</scope>
    <source>
        <strain evidence="5">1-1 BBBD Race 1</strain>
    </source>
</reference>
<dbReference type="InterPro" id="IPR036388">
    <property type="entry name" value="WH-like_DNA-bd_sf"/>
</dbReference>
<dbReference type="GO" id="GO:0005634">
    <property type="term" value="C:nucleus"/>
    <property type="evidence" value="ECO:0007669"/>
    <property type="project" value="UniProtKB-SubCell"/>
</dbReference>
<name>A0A180GJX8_PUCT1</name>
<dbReference type="GO" id="GO:0000978">
    <property type="term" value="F:RNA polymerase II cis-regulatory region sequence-specific DNA binding"/>
    <property type="evidence" value="ECO:0007669"/>
    <property type="project" value="TreeGrafter"/>
</dbReference>
<keyword evidence="2" id="KW-0539">Nucleus</keyword>
<dbReference type="PRINTS" id="PR00053">
    <property type="entry name" value="FORKHEAD"/>
</dbReference>
<dbReference type="VEuPathDB" id="FungiDB:PTTG_08019"/>
<dbReference type="InterPro" id="IPR036390">
    <property type="entry name" value="WH_DNA-bd_sf"/>
</dbReference>
<dbReference type="EnsemblFungi" id="PTTG_08019-t43_1">
    <property type="protein sequence ID" value="PTTG_08019-t43_1-p1"/>
    <property type="gene ID" value="PTTG_08019"/>
</dbReference>
<feature type="region of interest" description="Disordered" evidence="3">
    <location>
        <begin position="578"/>
        <end position="718"/>
    </location>
</feature>
<dbReference type="PANTHER" id="PTHR11829">
    <property type="entry name" value="FORKHEAD BOX PROTEIN"/>
    <property type="match status" value="1"/>
</dbReference>
<gene>
    <name evidence="5" type="ORF">PTTG_08019</name>
</gene>
<protein>
    <submittedName>
        <fullName evidence="6">Fork-head domain-containing protein</fullName>
    </submittedName>
</protein>
<evidence type="ECO:0000313" key="5">
    <source>
        <dbReference type="EMBL" id="OAV93087.1"/>
    </source>
</evidence>
<keyword evidence="7" id="KW-1185">Reference proteome</keyword>
<feature type="compositionally biased region" description="Pro residues" evidence="3">
    <location>
        <begin position="401"/>
        <end position="411"/>
    </location>
</feature>
<dbReference type="PROSITE" id="PS50039">
    <property type="entry name" value="FORK_HEAD_3"/>
    <property type="match status" value="1"/>
</dbReference>
<accession>A0A180GJX8</accession>
<evidence type="ECO:0000313" key="7">
    <source>
        <dbReference type="Proteomes" id="UP000005240"/>
    </source>
</evidence>
<feature type="region of interest" description="Disordered" evidence="3">
    <location>
        <begin position="20"/>
        <end position="45"/>
    </location>
</feature>
<proteinExistence type="predicted"/>
<evidence type="ECO:0000259" key="4">
    <source>
        <dbReference type="PROSITE" id="PS50039"/>
    </source>
</evidence>
<evidence type="ECO:0000256" key="1">
    <source>
        <dbReference type="ARBA" id="ARBA00023125"/>
    </source>
</evidence>
<dbReference type="Pfam" id="PF00250">
    <property type="entry name" value="Forkhead"/>
    <property type="match status" value="1"/>
</dbReference>
<dbReference type="InterPro" id="IPR001766">
    <property type="entry name" value="Fork_head_dom"/>
</dbReference>
<sequence>MSQPVPLELDIAALSAEIFGEQPQPANDQMQLDIDHPHQQPDSLDALFSHTDVSQLIHSLLQASLPPPPPATIDPTLNPSPPHSPQPSLRSDASTSQLPPQQQPKPTSLTPANIKISSLDQLANPPPGQQPNYPWWTIIRAAIMGSRYGILSRDEIYDALQRRWAYFRSTSDHATRVWKAAVGHNLSVKECFVRVHVDGQKNTSYYIVDTAVDPAKGRLSKAKNSTTAAADRMAIPTITRKLVLPAGFDLTIQARWSPAIAAIRNAKFGYPATPPQQQRAQNERRSEPESGASTTESETDSDDTATEAEPLPSTSSSRPGGSRLGSSLSAIIEPTGSRRQQPPLPRLAFSRSLSNALVAAPPPSRRHNLAARNPSSSTPARPPRPPRSSADRPLQRRAPSTPIPASPPPDFSPDFSSLQDHVNAALADVAACLPDIIPHSPEAPPEEDAGQQSMMIDCLSSIFDPLPEIDLAAILKEAQMEIQDAAASSQPPQADPLPAAAEIKVKEEEEEAASCRRRPTSTACWRLIDEAQLQPALDPGPSIDETPAAVEASLEAEIEEALLRAEAAARLDTQLTASGDIPVHPAPADIPVHPLPSEPPAPVASRTPKLPKPRPDRRAPLARPPRPAVVRPTLLRCLPHPPPRRVQRALDARPTHPRIRRAHRRPQTQPPPALRPHPPIAPRLRPRPRRRQHARARLPRRRPRRLRPQAPRHVPRAR</sequence>
<dbReference type="Gene3D" id="1.10.10.10">
    <property type="entry name" value="Winged helix-like DNA-binding domain superfamily/Winged helix DNA-binding domain"/>
    <property type="match status" value="1"/>
</dbReference>
<comment type="subcellular location">
    <subcellularLocation>
        <location evidence="2">Nucleus</location>
    </subcellularLocation>
</comment>
<dbReference type="GO" id="GO:0000981">
    <property type="term" value="F:DNA-binding transcription factor activity, RNA polymerase II-specific"/>
    <property type="evidence" value="ECO:0007669"/>
    <property type="project" value="TreeGrafter"/>
</dbReference>
<dbReference type="SMART" id="SM00339">
    <property type="entry name" value="FH"/>
    <property type="match status" value="1"/>
</dbReference>
<feature type="region of interest" description="Disordered" evidence="3">
    <location>
        <begin position="62"/>
        <end position="111"/>
    </location>
</feature>
<dbReference type="SUPFAM" id="SSF46785">
    <property type="entry name" value="Winged helix' DNA-binding domain"/>
    <property type="match status" value="1"/>
</dbReference>
<reference evidence="6 7" key="3">
    <citation type="journal article" date="2017" name="G3 (Bethesda)">
        <title>Comparative analysis highlights variable genome content of wheat rusts and divergence of the mating loci.</title>
        <authorList>
            <person name="Cuomo C.A."/>
            <person name="Bakkeren G."/>
            <person name="Khalil H.B."/>
            <person name="Panwar V."/>
            <person name="Joly D."/>
            <person name="Linning R."/>
            <person name="Sakthikumar S."/>
            <person name="Song X."/>
            <person name="Adiconis X."/>
            <person name="Fan L."/>
            <person name="Goldberg J.M."/>
            <person name="Levin J.Z."/>
            <person name="Young S."/>
            <person name="Zeng Q."/>
            <person name="Anikster Y."/>
            <person name="Bruce M."/>
            <person name="Wang M."/>
            <person name="Yin C."/>
            <person name="McCallum B."/>
            <person name="Szabo L.J."/>
            <person name="Hulbert S."/>
            <person name="Chen X."/>
            <person name="Fellers J.P."/>
        </authorList>
    </citation>
    <scope>NUCLEOTIDE SEQUENCE</scope>
    <source>
        <strain evidence="6">isolate 1-1 / race 1 (BBBD)</strain>
        <strain evidence="7">Isolate 1-1 / race 1 (BBBD)</strain>
    </source>
</reference>
<feature type="compositionally biased region" description="Polar residues" evidence="3">
    <location>
        <begin position="86"/>
        <end position="111"/>
    </location>
</feature>
<feature type="domain" description="Fork-head" evidence="4">
    <location>
        <begin position="130"/>
        <end position="217"/>
    </location>
</feature>
<dbReference type="InterPro" id="IPR050211">
    <property type="entry name" value="FOX_domain-containing"/>
</dbReference>
<feature type="region of interest" description="Disordered" evidence="3">
    <location>
        <begin position="358"/>
        <end position="417"/>
    </location>
</feature>
<dbReference type="Proteomes" id="UP000005240">
    <property type="component" value="Unassembled WGS sequence"/>
</dbReference>
<feature type="DNA-binding region" description="Fork-head" evidence="2">
    <location>
        <begin position="130"/>
        <end position="217"/>
    </location>
</feature>
<feature type="compositionally biased region" description="Basic residues" evidence="3">
    <location>
        <begin position="655"/>
        <end position="666"/>
    </location>
</feature>
<organism evidence="5">
    <name type="scientific">Puccinia triticina (isolate 1-1 / race 1 (BBBD))</name>
    <name type="common">Brown leaf rust fungus</name>
    <dbReference type="NCBI Taxonomy" id="630390"/>
    <lineage>
        <taxon>Eukaryota</taxon>
        <taxon>Fungi</taxon>
        <taxon>Dikarya</taxon>
        <taxon>Basidiomycota</taxon>
        <taxon>Pucciniomycotina</taxon>
        <taxon>Pucciniomycetes</taxon>
        <taxon>Pucciniales</taxon>
        <taxon>Pucciniaceae</taxon>
        <taxon>Puccinia</taxon>
    </lineage>
</organism>